<dbReference type="Proteomes" id="UP000036902">
    <property type="component" value="Chromosome"/>
</dbReference>
<name>A0A127K458_9RHOO</name>
<dbReference type="RefSeq" id="WP_048702825.1">
    <property type="nucleotide sequence ID" value="NZ_CP014646.1"/>
</dbReference>
<gene>
    <name evidence="1" type="ORF">AC731_007210</name>
</gene>
<dbReference type="AlphaFoldDB" id="A0A127K458"/>
<protein>
    <submittedName>
        <fullName evidence="1">Uncharacterized protein</fullName>
    </submittedName>
</protein>
<dbReference type="EMBL" id="CP014646">
    <property type="protein sequence ID" value="AMO36751.1"/>
    <property type="molecule type" value="Genomic_DNA"/>
</dbReference>
<dbReference type="STRING" id="1134435.AC731_007210"/>
<organism evidence="1 2">
    <name type="scientific">Thauera humireducens</name>
    <dbReference type="NCBI Taxonomy" id="1134435"/>
    <lineage>
        <taxon>Bacteria</taxon>
        <taxon>Pseudomonadati</taxon>
        <taxon>Pseudomonadota</taxon>
        <taxon>Betaproteobacteria</taxon>
        <taxon>Rhodocyclales</taxon>
        <taxon>Zoogloeaceae</taxon>
        <taxon>Thauera</taxon>
    </lineage>
</organism>
<keyword evidence="2" id="KW-1185">Reference proteome</keyword>
<accession>A0A127K458</accession>
<dbReference type="KEGG" id="thu:AC731_007210"/>
<evidence type="ECO:0000313" key="1">
    <source>
        <dbReference type="EMBL" id="AMO36751.1"/>
    </source>
</evidence>
<sequence>MNRFSPVRLPLLRPVKFGDTAHGLYSAATGQITTPTPDTVQIACPGVQPFGTDSFVLRIPGTPTVPERTPDEIAADDASGRTWINYGIISGFRRRLYGANLSDTSPSPAQGWIYVDEDGGRWLVRARFADPGLLRLTFRRFGHFEHGQPIGTVVQTVDVPCSIGGDNASFPTYAFAVNPSGRPVRATLEAISSTGRRAVVLAHRYEYTRTFASSETAAVFLGSGRPLTVSHPSAPGLSPGGFEIRLAGVPPACTVTAHSLLPQRAATAIGVPFTAWLGTGTAETLVPSSGVTNPGETPRDAAIRLFGGPGVYVSGVTPQPGTVSEPIALKLLAGAYYDEADALQLVSLDVAGTLTTVFSLTTPTLRDSPAIADDIDTNYLYTATMSRTIDAVMRLSCAPTMSIPFSGSYAETAVRAQLVADSTYSLDVSYNIAGVSNTISQAGPLGPPTTNYYVGWMLGSTEDVQYSVPEGALYGTLPRENLSRSIAFIGQWGDVNYEPLRFGSRCWGVMLRIPSASPPIRLVALASPAQYRSVLKTGSVASDFGWAGSDPITGEIVDGDTARCFL</sequence>
<reference evidence="2" key="1">
    <citation type="submission" date="2016-03" db="EMBL/GenBank/DDBJ databases">
        <authorList>
            <person name="Ma C."/>
            <person name="Zhou S."/>
            <person name="Yang G."/>
        </authorList>
    </citation>
    <scope>NUCLEOTIDE SEQUENCE [LARGE SCALE GENOMIC DNA]</scope>
    <source>
        <strain evidence="2">SgZ-1</strain>
    </source>
</reference>
<proteinExistence type="predicted"/>
<evidence type="ECO:0000313" key="2">
    <source>
        <dbReference type="Proteomes" id="UP000036902"/>
    </source>
</evidence>